<dbReference type="AlphaFoldDB" id="A0A840PJ91"/>
<dbReference type="RefSeq" id="WP_185055805.1">
    <property type="nucleotide sequence ID" value="NZ_BAABIX010000014.1"/>
</dbReference>
<keyword evidence="4 5" id="KW-0720">Serine protease</keyword>
<evidence type="ECO:0000256" key="4">
    <source>
        <dbReference type="ARBA" id="ARBA00022825"/>
    </source>
</evidence>
<dbReference type="PRINTS" id="PR00723">
    <property type="entry name" value="SUBTILISIN"/>
</dbReference>
<dbReference type="GO" id="GO:0006508">
    <property type="term" value="P:proteolysis"/>
    <property type="evidence" value="ECO:0007669"/>
    <property type="project" value="UniProtKB-KW"/>
</dbReference>
<dbReference type="InterPro" id="IPR015500">
    <property type="entry name" value="Peptidase_S8_subtilisin-rel"/>
</dbReference>
<dbReference type="GO" id="GO:0004252">
    <property type="term" value="F:serine-type endopeptidase activity"/>
    <property type="evidence" value="ECO:0007669"/>
    <property type="project" value="UniProtKB-UniRule"/>
</dbReference>
<accession>A0A840PJ91</accession>
<dbReference type="PROSITE" id="PS00138">
    <property type="entry name" value="SUBTILASE_SER"/>
    <property type="match status" value="1"/>
</dbReference>
<dbReference type="CDD" id="cd07480">
    <property type="entry name" value="Peptidases_S8_12"/>
    <property type="match status" value="1"/>
</dbReference>
<keyword evidence="3 5" id="KW-0378">Hydrolase</keyword>
<dbReference type="Gene3D" id="3.40.50.200">
    <property type="entry name" value="Peptidase S8/S53 domain"/>
    <property type="match status" value="1"/>
</dbReference>
<gene>
    <name evidence="8" type="ORF">HNP84_008718</name>
</gene>
<dbReference type="InterPro" id="IPR023827">
    <property type="entry name" value="Peptidase_S8_Asp-AS"/>
</dbReference>
<evidence type="ECO:0000256" key="2">
    <source>
        <dbReference type="ARBA" id="ARBA00022670"/>
    </source>
</evidence>
<dbReference type="InterPro" id="IPR036852">
    <property type="entry name" value="Peptidase_S8/S53_dom_sf"/>
</dbReference>
<comment type="caution">
    <text evidence="8">The sequence shown here is derived from an EMBL/GenBank/DDBJ whole genome shotgun (WGS) entry which is preliminary data.</text>
</comment>
<dbReference type="PANTHER" id="PTHR43806">
    <property type="entry name" value="PEPTIDASE S8"/>
    <property type="match status" value="1"/>
</dbReference>
<dbReference type="EMBL" id="JACHGN010000026">
    <property type="protein sequence ID" value="MBB5138956.1"/>
    <property type="molecule type" value="Genomic_DNA"/>
</dbReference>
<evidence type="ECO:0000313" key="9">
    <source>
        <dbReference type="Proteomes" id="UP000578449"/>
    </source>
</evidence>
<keyword evidence="2 5" id="KW-0645">Protease</keyword>
<proteinExistence type="inferred from homology"/>
<comment type="similarity">
    <text evidence="1 5 6">Belongs to the peptidase S8 family.</text>
</comment>
<sequence>MTRKYCVLRDMSRASTSGPFEAGAGVVGGIGRIGEVAAEPRVESVVLSKRELRDVARDPEVAAVAPVMPTSLVAPVEAEGDVSGGAERAGAVTWGVRAVGADVSAFTGDGVVVAVLDTGIDPGHAAFAGMTLVEEDFTGMGTGDKVGHGTHCAGTIFGRAVEGTRIGVAPGVQKALIGKVLGDDGSGSTEGLMRGLQWALAGGAQVISLSLEFDFPRLVDEVVGEGMPVRAATSLALESYRANLRLFDAFMQLVAARAGAAGGTVVVAAAGNGSRRNASPPFEIAVALPAAAQGVISVGALRESAQGLAVAPFSNTFPQISAPGVDVVSASSGGGLRSSQGTSMAAPHVAGAAALWWEQVLGSPVPATAATVTARLLAGATVAPLAGDDVADRGVGIVRAP</sequence>
<dbReference type="Proteomes" id="UP000578449">
    <property type="component" value="Unassembled WGS sequence"/>
</dbReference>
<dbReference type="PROSITE" id="PS51892">
    <property type="entry name" value="SUBTILASE"/>
    <property type="match status" value="1"/>
</dbReference>
<feature type="active site" description="Charge relay system" evidence="5">
    <location>
        <position position="117"/>
    </location>
</feature>
<organism evidence="8 9">
    <name type="scientific">Thermocatellispora tengchongensis</name>
    <dbReference type="NCBI Taxonomy" id="1073253"/>
    <lineage>
        <taxon>Bacteria</taxon>
        <taxon>Bacillati</taxon>
        <taxon>Actinomycetota</taxon>
        <taxon>Actinomycetes</taxon>
        <taxon>Streptosporangiales</taxon>
        <taxon>Streptosporangiaceae</taxon>
        <taxon>Thermocatellispora</taxon>
    </lineage>
</organism>
<evidence type="ECO:0000259" key="7">
    <source>
        <dbReference type="Pfam" id="PF00082"/>
    </source>
</evidence>
<feature type="domain" description="Peptidase S8/S53" evidence="7">
    <location>
        <begin position="108"/>
        <end position="381"/>
    </location>
</feature>
<evidence type="ECO:0000256" key="3">
    <source>
        <dbReference type="ARBA" id="ARBA00022801"/>
    </source>
</evidence>
<dbReference type="PROSITE" id="PS00136">
    <property type="entry name" value="SUBTILASE_ASP"/>
    <property type="match status" value="1"/>
</dbReference>
<evidence type="ECO:0000256" key="1">
    <source>
        <dbReference type="ARBA" id="ARBA00011073"/>
    </source>
</evidence>
<keyword evidence="9" id="KW-1185">Reference proteome</keyword>
<dbReference type="InterPro" id="IPR050131">
    <property type="entry name" value="Peptidase_S8_subtilisin-like"/>
</dbReference>
<evidence type="ECO:0000256" key="5">
    <source>
        <dbReference type="PROSITE-ProRule" id="PRU01240"/>
    </source>
</evidence>
<dbReference type="InterPro" id="IPR000209">
    <property type="entry name" value="Peptidase_S8/S53_dom"/>
</dbReference>
<dbReference type="SUPFAM" id="SSF52743">
    <property type="entry name" value="Subtilisin-like"/>
    <property type="match status" value="1"/>
</dbReference>
<evidence type="ECO:0000256" key="6">
    <source>
        <dbReference type="RuleBase" id="RU003355"/>
    </source>
</evidence>
<dbReference type="Pfam" id="PF00082">
    <property type="entry name" value="Peptidase_S8"/>
    <property type="match status" value="1"/>
</dbReference>
<dbReference type="PANTHER" id="PTHR43806:SF11">
    <property type="entry name" value="CEREVISIN-RELATED"/>
    <property type="match status" value="1"/>
</dbReference>
<protein>
    <submittedName>
        <fullName evidence="8">Subtilisin family serine protease</fullName>
    </submittedName>
</protein>
<name>A0A840PJ91_9ACTN</name>
<evidence type="ECO:0000313" key="8">
    <source>
        <dbReference type="EMBL" id="MBB5138956.1"/>
    </source>
</evidence>
<dbReference type="InterPro" id="IPR023828">
    <property type="entry name" value="Peptidase_S8_Ser-AS"/>
</dbReference>
<feature type="active site" description="Charge relay system" evidence="5">
    <location>
        <position position="343"/>
    </location>
</feature>
<feature type="active site" description="Charge relay system" evidence="5">
    <location>
        <position position="148"/>
    </location>
</feature>
<reference evidence="8 9" key="1">
    <citation type="submission" date="2020-08" db="EMBL/GenBank/DDBJ databases">
        <title>Genomic Encyclopedia of Type Strains, Phase IV (KMG-IV): sequencing the most valuable type-strain genomes for metagenomic binning, comparative biology and taxonomic classification.</title>
        <authorList>
            <person name="Goeker M."/>
        </authorList>
    </citation>
    <scope>NUCLEOTIDE SEQUENCE [LARGE SCALE GENOMIC DNA]</scope>
    <source>
        <strain evidence="8 9">DSM 45615</strain>
    </source>
</reference>